<organism evidence="1 2">
    <name type="scientific">Mythimna loreyi</name>
    <dbReference type="NCBI Taxonomy" id="667449"/>
    <lineage>
        <taxon>Eukaryota</taxon>
        <taxon>Metazoa</taxon>
        <taxon>Ecdysozoa</taxon>
        <taxon>Arthropoda</taxon>
        <taxon>Hexapoda</taxon>
        <taxon>Insecta</taxon>
        <taxon>Pterygota</taxon>
        <taxon>Neoptera</taxon>
        <taxon>Endopterygota</taxon>
        <taxon>Lepidoptera</taxon>
        <taxon>Glossata</taxon>
        <taxon>Ditrysia</taxon>
        <taxon>Noctuoidea</taxon>
        <taxon>Noctuidae</taxon>
        <taxon>Noctuinae</taxon>
        <taxon>Hadenini</taxon>
        <taxon>Mythimna</taxon>
    </lineage>
</organism>
<sequence>MQFNPSKRRPDQGEKPLRSRFQRHASILIWKCFLQRQRRWGLIILEAVFACLLFIIAIFIAKPVFLIPLQAEPEPPLDRAQVVAKLSTNNIVGYAPNNNSDINAIMKRAKEILPIRDIWEALTEDDLNEMLHKQSRGVPLNRPVIWIIWKRKVGNIWEFSIRSTERAFKTATSKKKREVANPHLESGFLAVQLAISQAIVEHVSPKDDPPDFDVTLVAMPISPLMREESVVRALSGILMCFTLALMPPVLETETLVVTETMNMFKRALRLRNVEFHSMYVGWLVYAYLTCLPNCMLAAITLILIFRWIHLVEALVVVLAYESVMIMIALMMAMFHKKAYISCVWSTMFTLLQTYLAELLVHHRYDRMHRALTFFLHLFFPPMGLVHAFNKFALLQTEHQHAKTNTSSLVFMVASWSLMNLLYFAVLMMLQRTIGQKMAIGGQVSWKSLIFMKAENHATLRKVEPPSRSEAGKVQEVDEFVAKAISFRDVCKSIMGVPVLSNITFDIFRNEFSVLFAERVQQSMMDTVEDLITGLTMPDHGTINVLGETLRLGTKVMTTPQMMGYCHRSETLIEDLTVQEHFTLYSRICLWRHAKLSIFEYTHNRSKRLLRECNLESVKHERIRNLNIYYKAQLCWAIAMLLEPRVIVIPHFLDRRLYTNVIKDKIMQYREYKTIVSFQSMTTELEYADRIFVFDREILVFGGTPAYMFFRFGREYRLRISFKSSGSNELQQKQLLDRVEAAGANVRAHLGSLLILRMSTSPSTRVAALLRDLHDNSSKYGIASFVISVPDTDEVCRRAIADSRATHYITKPTNGTISNEALGCFTEYVGWRRQTSCLNTHISYVLSKFSSFHMQSKKMFGITFVASVFSGLYLGFSLSNVLVKMDPGKFQTAQGQMLNVESLRLATTLVLRADSSSTSISIANGYVLSDTKAVPKDVENMDYTSLPHTESLTEYLATRAIDSPQEYVYNYAYGMDVLTKGKKVTIQALYSPIHQDESAAARSLARVYMALIRHYSGKLDATIKIKDDPLVLDLSPWSKEVANPPLMLQFLLIMSNSHYTHVPSSEYGLIRHVQKHAMNFSPARYWFTLYFCDLLLYWILVGFMCLAMMTYMFITVPMNQFLSVDLFIVPTMLTVYGIGCIPQAYIFSLGPQMALNAIAYVIVNLIFGETTILAKIFYGDTLSYVMDIMTLSPQFNMAYGYVKIERIFLYNNECHIFESKNLCGLNSFHRCCEKCGVLQECFARKGYFNRKPGVIMEMLAMFTTATFFMTLLLCIEYRLFKRVWNAATSKVANRDKPTPTDVTVGYIREKKDVLDKRLELYRDPGRFRGKVDTFGEYLLVTGLTKRHDGIYMLHNVYLGIGKGEILAVSGLKRHGRSIMCEILAGYEPPCTGNVWAMSKYKLKSQPHEYSQQVSISCDKNLLPSWMRVRQALSLIAALRGVPEDHIDTEVTYHIEALELISEANCFIRDLPHKDLTRLHFATAVIGAPPIIVLDDCTAFQRFSVRRAMYHILNILRKRGHAICMCSGSVESHMPVTNRLAILVDGMVFDVDEVDNLVSRYSDKGYTVVVHLKDEVDVKAMFSKYFTEFTINDTTDVLVNVQLQDQDLTFVGVFEKMEALKEENRKVYSYVATGIPIDYIYNKIIKKGPGIQPAKGLFSWSWLRKVMSIKPEIVPDRESIQSLIPLERKYHITKLTELPWSVMFHR</sequence>
<protein>
    <submittedName>
        <fullName evidence="1">Uncharacterized protein</fullName>
    </submittedName>
</protein>
<proteinExistence type="predicted"/>
<evidence type="ECO:0000313" key="1">
    <source>
        <dbReference type="EMBL" id="KAJ8736633.1"/>
    </source>
</evidence>
<name>A0ACC2R9V4_9NEOP</name>
<dbReference type="EMBL" id="CM056778">
    <property type="protein sequence ID" value="KAJ8736633.1"/>
    <property type="molecule type" value="Genomic_DNA"/>
</dbReference>
<comment type="caution">
    <text evidence="1">The sequence shown here is derived from an EMBL/GenBank/DDBJ whole genome shotgun (WGS) entry which is preliminary data.</text>
</comment>
<accession>A0ACC2R9V4</accession>
<keyword evidence="2" id="KW-1185">Reference proteome</keyword>
<gene>
    <name evidence="1" type="ORF">PYW08_007289</name>
</gene>
<reference evidence="1" key="1">
    <citation type="submission" date="2023-03" db="EMBL/GenBank/DDBJ databases">
        <title>Chromosome-level genomes of two armyworms, Mythimna separata and Mythimna loreyi, provide insights into the biosynthesis and reception of sex pheromones.</title>
        <authorList>
            <person name="Zhao H."/>
        </authorList>
    </citation>
    <scope>NUCLEOTIDE SEQUENCE</scope>
    <source>
        <strain evidence="1">BeijingLab</strain>
    </source>
</reference>
<evidence type="ECO:0000313" key="2">
    <source>
        <dbReference type="Proteomes" id="UP001231649"/>
    </source>
</evidence>
<dbReference type="Proteomes" id="UP001231649">
    <property type="component" value="Chromosome 2"/>
</dbReference>